<dbReference type="PROSITE" id="PS00627">
    <property type="entry name" value="GHMP_KINASES_ATP"/>
    <property type="match status" value="1"/>
</dbReference>
<evidence type="ECO:0000313" key="16">
    <source>
        <dbReference type="EMBL" id="MFD0962344.1"/>
    </source>
</evidence>
<protein>
    <recommendedName>
        <fullName evidence="4 13">Homoserine kinase</fullName>
        <shortName evidence="13">HK</shortName>
        <shortName evidence="13">HSK</shortName>
        <ecNumber evidence="3 13">2.7.1.39</ecNumber>
    </recommendedName>
</protein>
<dbReference type="InterPro" id="IPR036554">
    <property type="entry name" value="GHMP_kinase_C_sf"/>
</dbReference>
<evidence type="ECO:0000256" key="3">
    <source>
        <dbReference type="ARBA" id="ARBA00012078"/>
    </source>
</evidence>
<dbReference type="EMBL" id="JBHTJZ010000073">
    <property type="protein sequence ID" value="MFD0962344.1"/>
    <property type="molecule type" value="Genomic_DNA"/>
</dbReference>
<dbReference type="SUPFAM" id="SSF54211">
    <property type="entry name" value="Ribosomal protein S5 domain 2-like"/>
    <property type="match status" value="1"/>
</dbReference>
<evidence type="ECO:0000256" key="6">
    <source>
        <dbReference type="ARBA" id="ARBA00022679"/>
    </source>
</evidence>
<dbReference type="PIRSF" id="PIRSF000676">
    <property type="entry name" value="Homoser_kin"/>
    <property type="match status" value="1"/>
</dbReference>
<keyword evidence="7 13" id="KW-0791">Threonine biosynthesis</keyword>
<reference evidence="17" key="1">
    <citation type="journal article" date="2019" name="Int. J. Syst. Evol. Microbiol.">
        <title>The Global Catalogue of Microorganisms (GCM) 10K type strain sequencing project: providing services to taxonomists for standard genome sequencing and annotation.</title>
        <authorList>
            <consortium name="The Broad Institute Genomics Platform"/>
            <consortium name="The Broad Institute Genome Sequencing Center for Infectious Disease"/>
            <person name="Wu L."/>
            <person name="Ma J."/>
        </authorList>
    </citation>
    <scope>NUCLEOTIDE SEQUENCE [LARGE SCALE GENOMIC DNA]</scope>
    <source>
        <strain evidence="17">CCUG 59129</strain>
    </source>
</reference>
<evidence type="ECO:0000256" key="7">
    <source>
        <dbReference type="ARBA" id="ARBA00022697"/>
    </source>
</evidence>
<evidence type="ECO:0000256" key="1">
    <source>
        <dbReference type="ARBA" id="ARBA00005015"/>
    </source>
</evidence>
<dbReference type="InterPro" id="IPR020568">
    <property type="entry name" value="Ribosomal_Su5_D2-typ_SF"/>
</dbReference>
<evidence type="ECO:0000259" key="14">
    <source>
        <dbReference type="Pfam" id="PF00288"/>
    </source>
</evidence>
<name>A0ABW3HY41_9BACL</name>
<feature type="domain" description="GHMP kinase C-terminal" evidence="15">
    <location>
        <begin position="208"/>
        <end position="269"/>
    </location>
</feature>
<feature type="binding site" evidence="13">
    <location>
        <begin position="91"/>
        <end position="101"/>
    </location>
    <ligand>
        <name>ATP</name>
        <dbReference type="ChEBI" id="CHEBI:30616"/>
    </ligand>
</feature>
<dbReference type="PRINTS" id="PR00958">
    <property type="entry name" value="HOMSERKINASE"/>
</dbReference>
<dbReference type="InterPro" id="IPR013750">
    <property type="entry name" value="GHMP_kinase_C_dom"/>
</dbReference>
<evidence type="ECO:0000313" key="17">
    <source>
        <dbReference type="Proteomes" id="UP001596989"/>
    </source>
</evidence>
<keyword evidence="8 13" id="KW-0547">Nucleotide-binding</keyword>
<evidence type="ECO:0000256" key="13">
    <source>
        <dbReference type="HAMAP-Rule" id="MF_00384"/>
    </source>
</evidence>
<dbReference type="GO" id="GO:0004413">
    <property type="term" value="F:homoserine kinase activity"/>
    <property type="evidence" value="ECO:0007669"/>
    <property type="project" value="UniProtKB-EC"/>
</dbReference>
<dbReference type="InterPro" id="IPR006203">
    <property type="entry name" value="GHMP_knse_ATP-bd_CS"/>
</dbReference>
<dbReference type="Proteomes" id="UP001596989">
    <property type="component" value="Unassembled WGS sequence"/>
</dbReference>
<accession>A0ABW3HY41</accession>
<keyword evidence="9 13" id="KW-0418">Kinase</keyword>
<dbReference type="Gene3D" id="3.30.230.10">
    <property type="match status" value="1"/>
</dbReference>
<dbReference type="NCBIfam" id="TIGR00191">
    <property type="entry name" value="thrB"/>
    <property type="match status" value="1"/>
</dbReference>
<gene>
    <name evidence="13 16" type="primary">thrB</name>
    <name evidence="16" type="ORF">ACFQ2I_23665</name>
</gene>
<evidence type="ECO:0000259" key="15">
    <source>
        <dbReference type="Pfam" id="PF08544"/>
    </source>
</evidence>
<keyword evidence="6 13" id="KW-0808">Transferase</keyword>
<proteinExistence type="inferred from homology"/>
<evidence type="ECO:0000256" key="10">
    <source>
        <dbReference type="ARBA" id="ARBA00022840"/>
    </source>
</evidence>
<dbReference type="InterPro" id="IPR014721">
    <property type="entry name" value="Ribsml_uS5_D2-typ_fold_subgr"/>
</dbReference>
<dbReference type="PANTHER" id="PTHR20861">
    <property type="entry name" value="HOMOSERINE/4-DIPHOSPHOCYTIDYL-2-C-METHYL-D-ERYTHRITOL KINASE"/>
    <property type="match status" value="1"/>
</dbReference>
<evidence type="ECO:0000256" key="8">
    <source>
        <dbReference type="ARBA" id="ARBA00022741"/>
    </source>
</evidence>
<dbReference type="EC" id="2.7.1.39" evidence="3 13"/>
<evidence type="ECO:0000256" key="2">
    <source>
        <dbReference type="ARBA" id="ARBA00007370"/>
    </source>
</evidence>
<dbReference type="RefSeq" id="WP_377569027.1">
    <property type="nucleotide sequence ID" value="NZ_JBHTJZ010000073.1"/>
</dbReference>
<dbReference type="Gene3D" id="3.30.70.890">
    <property type="entry name" value="GHMP kinase, C-terminal domain"/>
    <property type="match status" value="1"/>
</dbReference>
<feature type="domain" description="GHMP kinase N-terminal" evidence="14">
    <location>
        <begin position="62"/>
        <end position="144"/>
    </location>
</feature>
<evidence type="ECO:0000256" key="5">
    <source>
        <dbReference type="ARBA" id="ARBA00022605"/>
    </source>
</evidence>
<dbReference type="Pfam" id="PF08544">
    <property type="entry name" value="GHMP_kinases_C"/>
    <property type="match status" value="1"/>
</dbReference>
<comment type="subcellular location">
    <subcellularLocation>
        <location evidence="13">Cytoplasm</location>
    </subcellularLocation>
</comment>
<dbReference type="SUPFAM" id="SSF55060">
    <property type="entry name" value="GHMP Kinase, C-terminal domain"/>
    <property type="match status" value="1"/>
</dbReference>
<comment type="caution">
    <text evidence="16">The sequence shown here is derived from an EMBL/GenBank/DDBJ whole genome shotgun (WGS) entry which is preliminary data.</text>
</comment>
<organism evidence="16 17">
    <name type="scientific">Paenibacillus chungangensis</name>
    <dbReference type="NCBI Taxonomy" id="696535"/>
    <lineage>
        <taxon>Bacteria</taxon>
        <taxon>Bacillati</taxon>
        <taxon>Bacillota</taxon>
        <taxon>Bacilli</taxon>
        <taxon>Bacillales</taxon>
        <taxon>Paenibacillaceae</taxon>
        <taxon>Paenibacillus</taxon>
    </lineage>
</organism>
<dbReference type="InterPro" id="IPR006204">
    <property type="entry name" value="GHMP_kinase_N_dom"/>
</dbReference>
<comment type="function">
    <text evidence="12 13">Catalyzes the ATP-dependent phosphorylation of L-homoserine to L-homoserine phosphate.</text>
</comment>
<dbReference type="NCBIfam" id="NF002288">
    <property type="entry name" value="PRK01212.1-4"/>
    <property type="match status" value="1"/>
</dbReference>
<dbReference type="PANTHER" id="PTHR20861:SF1">
    <property type="entry name" value="HOMOSERINE KINASE"/>
    <property type="match status" value="1"/>
</dbReference>
<comment type="pathway">
    <text evidence="1 13">Amino-acid biosynthesis; L-threonine biosynthesis; L-threonine from L-aspartate: step 4/5.</text>
</comment>
<evidence type="ECO:0000256" key="4">
    <source>
        <dbReference type="ARBA" id="ARBA00017858"/>
    </source>
</evidence>
<sequence>MNAQGRKVLVKVPASTANLGPGFDSLGMALSLYTWIEMKQSDETVFHLHGEGKDELPRDKSNLVYKIAQMVFHEAGVSVPELEIAMYSEIPLTRGLGSSATAIIGALTAANALIGEPLSKDRLFQMATALEGHPDNVGASLFGGIIVAAWDGESAQHVRLEPPPQLETLVAIPAFQLSTEKARHALPSEVSRADAVFNVGRSSLLVAALACGELALIRHAMRDRLHQPYRAALIPGMTEILERAADYGALGAALSGAGPTLIAFVDAAGSEKAELESFLQRTLQKEGIAAETMWLAPCSVGPEIIVVDEAAPGSEGHQPSWQSLMDIVKGEVKA</sequence>
<dbReference type="InterPro" id="IPR000870">
    <property type="entry name" value="Homoserine_kinase"/>
</dbReference>
<comment type="similarity">
    <text evidence="2 13">Belongs to the GHMP kinase family. Homoserine kinase subfamily.</text>
</comment>
<dbReference type="Pfam" id="PF00288">
    <property type="entry name" value="GHMP_kinases_N"/>
    <property type="match status" value="1"/>
</dbReference>
<keyword evidence="13" id="KW-0963">Cytoplasm</keyword>
<dbReference type="HAMAP" id="MF_00384">
    <property type="entry name" value="Homoser_kinase"/>
    <property type="match status" value="1"/>
</dbReference>
<comment type="catalytic activity">
    <reaction evidence="11 13">
        <text>L-homoserine + ATP = O-phospho-L-homoserine + ADP + H(+)</text>
        <dbReference type="Rhea" id="RHEA:13985"/>
        <dbReference type="ChEBI" id="CHEBI:15378"/>
        <dbReference type="ChEBI" id="CHEBI:30616"/>
        <dbReference type="ChEBI" id="CHEBI:57476"/>
        <dbReference type="ChEBI" id="CHEBI:57590"/>
        <dbReference type="ChEBI" id="CHEBI:456216"/>
        <dbReference type="EC" id="2.7.1.39"/>
    </reaction>
</comment>
<keyword evidence="5 13" id="KW-0028">Amino-acid biosynthesis</keyword>
<evidence type="ECO:0000256" key="11">
    <source>
        <dbReference type="ARBA" id="ARBA00049375"/>
    </source>
</evidence>
<keyword evidence="17" id="KW-1185">Reference proteome</keyword>
<evidence type="ECO:0000256" key="9">
    <source>
        <dbReference type="ARBA" id="ARBA00022777"/>
    </source>
</evidence>
<keyword evidence="10 13" id="KW-0067">ATP-binding</keyword>
<evidence type="ECO:0000256" key="12">
    <source>
        <dbReference type="ARBA" id="ARBA00049954"/>
    </source>
</evidence>